<accession>A0AAD9MGM7</accession>
<evidence type="ECO:0000313" key="1">
    <source>
        <dbReference type="EMBL" id="KAK2077234.1"/>
    </source>
</evidence>
<evidence type="ECO:0008006" key="3">
    <source>
        <dbReference type="Google" id="ProtNLM"/>
    </source>
</evidence>
<organism evidence="1 2">
    <name type="scientific">Prototheca wickerhamii</name>
    <dbReference type="NCBI Taxonomy" id="3111"/>
    <lineage>
        <taxon>Eukaryota</taxon>
        <taxon>Viridiplantae</taxon>
        <taxon>Chlorophyta</taxon>
        <taxon>core chlorophytes</taxon>
        <taxon>Trebouxiophyceae</taxon>
        <taxon>Chlorellales</taxon>
        <taxon>Chlorellaceae</taxon>
        <taxon>Prototheca</taxon>
    </lineage>
</organism>
<sequence>MPALNAAALSGPKWPAIRQNFRLVRRPGGTTLLVSDGLSDPFHDVHDAGGNVNGYSLEFFIETPSNELPSDPAEVRTTWQFQLLYTVSQLAAGHGSIRSIIDDMELLSTEAEGVAEAIPEAQRARHVNRAGRVGALLGLQDPGAGIPAFVPGMPLTDVKLVNIKLIALSELKLITDRGAQGRKRLAELFSAGSHPLLSSLERTPVL</sequence>
<comment type="caution">
    <text evidence="1">The sequence shown here is derived from an EMBL/GenBank/DDBJ whole genome shotgun (WGS) entry which is preliminary data.</text>
</comment>
<name>A0AAD9MGM7_PROWI</name>
<reference evidence="1" key="1">
    <citation type="submission" date="2021-01" db="EMBL/GenBank/DDBJ databases">
        <authorList>
            <person name="Eckstrom K.M.E."/>
        </authorList>
    </citation>
    <scope>NUCLEOTIDE SEQUENCE</scope>
    <source>
        <strain evidence="1">UVCC 0001</strain>
    </source>
</reference>
<proteinExistence type="predicted"/>
<gene>
    <name evidence="1" type="ORF">QBZ16_004868</name>
</gene>
<evidence type="ECO:0000313" key="2">
    <source>
        <dbReference type="Proteomes" id="UP001255856"/>
    </source>
</evidence>
<dbReference type="EMBL" id="JASFZW010000007">
    <property type="protein sequence ID" value="KAK2077234.1"/>
    <property type="molecule type" value="Genomic_DNA"/>
</dbReference>
<keyword evidence="2" id="KW-1185">Reference proteome</keyword>
<dbReference type="Proteomes" id="UP001255856">
    <property type="component" value="Unassembled WGS sequence"/>
</dbReference>
<dbReference type="AlphaFoldDB" id="A0AAD9MGM7"/>
<protein>
    <recommendedName>
        <fullName evidence="3">Suppressor of fused-like domain-containing protein</fullName>
    </recommendedName>
</protein>